<evidence type="ECO:0000256" key="3">
    <source>
        <dbReference type="ARBA" id="ARBA00034247"/>
    </source>
</evidence>
<dbReference type="GO" id="GO:0005886">
    <property type="term" value="C:plasma membrane"/>
    <property type="evidence" value="ECO:0007669"/>
    <property type="project" value="TreeGrafter"/>
</dbReference>
<protein>
    <recommendedName>
        <fullName evidence="2">diguanylate cyclase</fullName>
        <ecNumber evidence="2">2.7.7.65</ecNumber>
    </recommendedName>
</protein>
<gene>
    <name evidence="5" type="primary">pleD_4</name>
    <name evidence="5" type="ORF">VPAL9027_01326</name>
</gene>
<feature type="domain" description="GGDEF" evidence="4">
    <location>
        <begin position="177"/>
        <end position="311"/>
    </location>
</feature>
<evidence type="ECO:0000259" key="4">
    <source>
        <dbReference type="PROSITE" id="PS50887"/>
    </source>
</evidence>
<organism evidence="5 6">
    <name type="scientific">Vibrio palustris</name>
    <dbReference type="NCBI Taxonomy" id="1918946"/>
    <lineage>
        <taxon>Bacteria</taxon>
        <taxon>Pseudomonadati</taxon>
        <taxon>Pseudomonadota</taxon>
        <taxon>Gammaproteobacteria</taxon>
        <taxon>Vibrionales</taxon>
        <taxon>Vibrionaceae</taxon>
        <taxon>Vibrio</taxon>
    </lineage>
</organism>
<dbReference type="EC" id="2.7.7.65" evidence="2"/>
<dbReference type="SUPFAM" id="SSF55073">
    <property type="entry name" value="Nucleotide cyclase"/>
    <property type="match status" value="1"/>
</dbReference>
<dbReference type="PROSITE" id="PS50887">
    <property type="entry name" value="GGDEF"/>
    <property type="match status" value="1"/>
</dbReference>
<reference evidence="5 6" key="1">
    <citation type="submission" date="2017-02" db="EMBL/GenBank/DDBJ databases">
        <authorList>
            <person name="Peterson S.W."/>
        </authorList>
    </citation>
    <scope>NUCLEOTIDE SEQUENCE [LARGE SCALE GENOMIC DNA]</scope>
    <source>
        <strain evidence="5 6">CECT 9027</strain>
    </source>
</reference>
<dbReference type="SUPFAM" id="SSF55785">
    <property type="entry name" value="PYP-like sensor domain (PAS domain)"/>
    <property type="match status" value="1"/>
</dbReference>
<dbReference type="InterPro" id="IPR029787">
    <property type="entry name" value="Nucleotide_cyclase"/>
</dbReference>
<proteinExistence type="predicted"/>
<dbReference type="InterPro" id="IPR043128">
    <property type="entry name" value="Rev_trsase/Diguanyl_cyclase"/>
</dbReference>
<dbReference type="GO" id="GO:1902201">
    <property type="term" value="P:negative regulation of bacterial-type flagellum-dependent cell motility"/>
    <property type="evidence" value="ECO:0007669"/>
    <property type="project" value="TreeGrafter"/>
</dbReference>
<dbReference type="Pfam" id="PF00990">
    <property type="entry name" value="GGDEF"/>
    <property type="match status" value="1"/>
</dbReference>
<dbReference type="GO" id="GO:0052621">
    <property type="term" value="F:diguanylate cyclase activity"/>
    <property type="evidence" value="ECO:0007669"/>
    <property type="project" value="UniProtKB-EC"/>
</dbReference>
<dbReference type="EMBL" id="FUFT01000002">
    <property type="protein sequence ID" value="SJL83360.1"/>
    <property type="molecule type" value="Genomic_DNA"/>
</dbReference>
<dbReference type="InterPro" id="IPR050469">
    <property type="entry name" value="Diguanylate_Cyclase"/>
</dbReference>
<name>A0A1R4B361_9VIBR</name>
<accession>A0A1R4B361</accession>
<dbReference type="AlphaFoldDB" id="A0A1R4B361"/>
<comment type="cofactor">
    <cofactor evidence="1">
        <name>Mg(2+)</name>
        <dbReference type="ChEBI" id="CHEBI:18420"/>
    </cofactor>
</comment>
<sequence length="315" mass="36105">MNRCSMPFDELEQLKEMIKHSPDQVFFATISGVIVDVFPGTDRTYHLDYQAMIGKHYQELYSPAFSEKIAATLEKVRQANSIQKLTYSITVADMQTICDLEHQDEVFWYEARIIPIVLSHSDEQYILWWTRDITKHVLMEKQIQHVMTYDELTEVYNRRTILSHLHTTYTTFLSKHGNAGIVMIDIDNFKQCNDSYGHLSGDQVLHHVAKLLANNIREGDVIGRVGGEEFVIIFPETSIAKAQILTERLRQLIMQSVCHLESCLEYKVTVSMGISAFLSTDNHENDALNRADAAMYQAKSHGKNQVTLCRQLSGN</sequence>
<evidence type="ECO:0000313" key="6">
    <source>
        <dbReference type="Proteomes" id="UP000189475"/>
    </source>
</evidence>
<dbReference type="FunFam" id="3.30.70.270:FF:000001">
    <property type="entry name" value="Diguanylate cyclase domain protein"/>
    <property type="match status" value="1"/>
</dbReference>
<dbReference type="GO" id="GO:0043709">
    <property type="term" value="P:cell adhesion involved in single-species biofilm formation"/>
    <property type="evidence" value="ECO:0007669"/>
    <property type="project" value="TreeGrafter"/>
</dbReference>
<dbReference type="PANTHER" id="PTHR45138">
    <property type="entry name" value="REGULATORY COMPONENTS OF SENSORY TRANSDUCTION SYSTEM"/>
    <property type="match status" value="1"/>
</dbReference>
<dbReference type="PANTHER" id="PTHR45138:SF9">
    <property type="entry name" value="DIGUANYLATE CYCLASE DGCM-RELATED"/>
    <property type="match status" value="1"/>
</dbReference>
<dbReference type="Gene3D" id="3.30.70.270">
    <property type="match status" value="1"/>
</dbReference>
<dbReference type="Gene3D" id="3.30.450.20">
    <property type="entry name" value="PAS domain"/>
    <property type="match status" value="1"/>
</dbReference>
<dbReference type="InterPro" id="IPR000160">
    <property type="entry name" value="GGDEF_dom"/>
</dbReference>
<evidence type="ECO:0000256" key="2">
    <source>
        <dbReference type="ARBA" id="ARBA00012528"/>
    </source>
</evidence>
<dbReference type="InterPro" id="IPR035965">
    <property type="entry name" value="PAS-like_dom_sf"/>
</dbReference>
<dbReference type="Proteomes" id="UP000189475">
    <property type="component" value="Unassembled WGS sequence"/>
</dbReference>
<dbReference type="SMART" id="SM00267">
    <property type="entry name" value="GGDEF"/>
    <property type="match status" value="1"/>
</dbReference>
<evidence type="ECO:0000313" key="5">
    <source>
        <dbReference type="EMBL" id="SJL83360.1"/>
    </source>
</evidence>
<dbReference type="STRING" id="1918946.VPAL9027_01326"/>
<comment type="catalytic activity">
    <reaction evidence="3">
        <text>2 GTP = 3',3'-c-di-GMP + 2 diphosphate</text>
        <dbReference type="Rhea" id="RHEA:24898"/>
        <dbReference type="ChEBI" id="CHEBI:33019"/>
        <dbReference type="ChEBI" id="CHEBI:37565"/>
        <dbReference type="ChEBI" id="CHEBI:58805"/>
        <dbReference type="EC" id="2.7.7.65"/>
    </reaction>
</comment>
<evidence type="ECO:0000256" key="1">
    <source>
        <dbReference type="ARBA" id="ARBA00001946"/>
    </source>
</evidence>
<dbReference type="InterPro" id="IPR000014">
    <property type="entry name" value="PAS"/>
</dbReference>
<dbReference type="NCBIfam" id="TIGR00254">
    <property type="entry name" value="GGDEF"/>
    <property type="match status" value="1"/>
</dbReference>
<dbReference type="OrthoDB" id="9812260at2"/>
<keyword evidence="6" id="KW-1185">Reference proteome</keyword>
<dbReference type="CDD" id="cd01949">
    <property type="entry name" value="GGDEF"/>
    <property type="match status" value="1"/>
</dbReference>
<dbReference type="RefSeq" id="WP_139343476.1">
    <property type="nucleotide sequence ID" value="NZ_AP024887.1"/>
</dbReference>
<dbReference type="NCBIfam" id="TIGR00229">
    <property type="entry name" value="sensory_box"/>
    <property type="match status" value="1"/>
</dbReference>